<dbReference type="GO" id="GO:0003676">
    <property type="term" value="F:nucleic acid binding"/>
    <property type="evidence" value="ECO:0007669"/>
    <property type="project" value="InterPro"/>
</dbReference>
<dbReference type="GO" id="GO:0008168">
    <property type="term" value="F:methyltransferase activity"/>
    <property type="evidence" value="ECO:0007669"/>
    <property type="project" value="InterPro"/>
</dbReference>
<dbReference type="OrthoDB" id="2428655at2759"/>
<dbReference type="GO" id="GO:0032259">
    <property type="term" value="P:methylation"/>
    <property type="evidence" value="ECO:0007669"/>
    <property type="project" value="InterPro"/>
</dbReference>
<dbReference type="InterPro" id="IPR022221">
    <property type="entry name" value="TypeIII_RM_meth"/>
</dbReference>
<gene>
    <name evidence="2" type="ORF">ALEPTO_LOCUS7210</name>
</gene>
<name>A0A9N9BVS9_9GLOM</name>
<feature type="domain" description="Type III restriction/modification enzyme methylation subunit" evidence="1">
    <location>
        <begin position="38"/>
        <end position="93"/>
    </location>
</feature>
<dbReference type="InterPro" id="IPR002052">
    <property type="entry name" value="DNA_methylase_N6_adenine_CS"/>
</dbReference>
<dbReference type="EMBL" id="CAJVPS010002969">
    <property type="protein sequence ID" value="CAG8579976.1"/>
    <property type="molecule type" value="Genomic_DNA"/>
</dbReference>
<dbReference type="SUPFAM" id="SSF53335">
    <property type="entry name" value="S-adenosyl-L-methionine-dependent methyltransferases"/>
    <property type="match status" value="1"/>
</dbReference>
<reference evidence="2" key="1">
    <citation type="submission" date="2021-06" db="EMBL/GenBank/DDBJ databases">
        <authorList>
            <person name="Kallberg Y."/>
            <person name="Tangrot J."/>
            <person name="Rosling A."/>
        </authorList>
    </citation>
    <scope>NUCLEOTIDE SEQUENCE</scope>
    <source>
        <strain evidence="2">FL130A</strain>
    </source>
</reference>
<dbReference type="PROSITE" id="PS00092">
    <property type="entry name" value="N6_MTASE"/>
    <property type="match status" value="1"/>
</dbReference>
<evidence type="ECO:0000313" key="2">
    <source>
        <dbReference type="EMBL" id="CAG8579976.1"/>
    </source>
</evidence>
<dbReference type="AlphaFoldDB" id="A0A9N9BVS9"/>
<evidence type="ECO:0000313" key="3">
    <source>
        <dbReference type="Proteomes" id="UP000789508"/>
    </source>
</evidence>
<dbReference type="Gene3D" id="3.40.50.150">
    <property type="entry name" value="Vaccinia Virus protein VP39"/>
    <property type="match status" value="1"/>
</dbReference>
<keyword evidence="3" id="KW-1185">Reference proteome</keyword>
<protein>
    <submittedName>
        <fullName evidence="2">10337_t:CDS:1</fullName>
    </submittedName>
</protein>
<dbReference type="Pfam" id="PF12564">
    <property type="entry name" value="TypeIII_RM_meth"/>
    <property type="match status" value="1"/>
</dbReference>
<dbReference type="Proteomes" id="UP000789508">
    <property type="component" value="Unassembled WGS sequence"/>
</dbReference>
<accession>A0A9N9BVS9</accession>
<comment type="caution">
    <text evidence="2">The sequence shown here is derived from an EMBL/GenBank/DDBJ whole genome shotgun (WGS) entry which is preliminary data.</text>
</comment>
<organism evidence="2 3">
    <name type="scientific">Ambispora leptoticha</name>
    <dbReference type="NCBI Taxonomy" id="144679"/>
    <lineage>
        <taxon>Eukaryota</taxon>
        <taxon>Fungi</taxon>
        <taxon>Fungi incertae sedis</taxon>
        <taxon>Mucoromycota</taxon>
        <taxon>Glomeromycotina</taxon>
        <taxon>Glomeromycetes</taxon>
        <taxon>Archaeosporales</taxon>
        <taxon>Ambisporaceae</taxon>
        <taxon>Ambispora</taxon>
    </lineage>
</organism>
<sequence>MVQNSFQTLTQLLQKDQRLVVNGNLAKNKIIELALQLDTGILKLLKSSPELRKIFFVEVDDILVFDKIKFQNFISNKQFLPDSFTQYKNKIGLVADRQYLANSAPDEIDRLLTPKVLTNFQKYNCGKEVEMTDISLNDNLIIKGNNLLSLYSLKEKYQGKIKLIYIDPPYNPDIAKKLLSPGGCLIVAIDKNEQAELTVLLKELFRGYEIHVITIVHNPRGVQGTNFSYTHEYAIFNKKIIGFGDVSDEDYHPEILVKTGIIPDNTIKRKLIVKNEFKNTEFFNSGLLFLNRQEKYPRDDVFELPSSIRDFPYKVSLRTNINLSRGLFESQFKESIEIQEKDFWIKNLKSQILDEFIVKDEYLGGIKITVSGLASQLEELSPDNEFDILVKVIGQIASSLTSGNPDFRGSKEFKYILLKEKIGDKELNFAPSES</sequence>
<evidence type="ECO:0000259" key="1">
    <source>
        <dbReference type="Pfam" id="PF12564"/>
    </source>
</evidence>
<proteinExistence type="predicted"/>
<dbReference type="InterPro" id="IPR029063">
    <property type="entry name" value="SAM-dependent_MTases_sf"/>
</dbReference>